<evidence type="ECO:0000256" key="1">
    <source>
        <dbReference type="ARBA" id="ARBA00001947"/>
    </source>
</evidence>
<evidence type="ECO:0000256" key="12">
    <source>
        <dbReference type="ARBA" id="ARBA00047589"/>
    </source>
</evidence>
<reference evidence="14" key="1">
    <citation type="journal article" date="2022" name="Cell Host Microbe">
        <title>Colonization of the live biotherapeutic product VE303 and modulation of the microbiota and metabolites in healthy volunteers.</title>
        <authorList>
            <person name="Dsouza M."/>
            <person name="Menon R."/>
            <person name="Crossette E."/>
            <person name="Bhattarai S.K."/>
            <person name="Schneider J."/>
            <person name="Kim Y.G."/>
            <person name="Reddy S."/>
            <person name="Caballero S."/>
            <person name="Felix C."/>
            <person name="Cornacchione L."/>
            <person name="Hendrickson J."/>
            <person name="Watson A.R."/>
            <person name="Minot S.S."/>
            <person name="Greenfield N."/>
            <person name="Schopf L."/>
            <person name="Szabady R."/>
            <person name="Patarroyo J."/>
            <person name="Smith W."/>
            <person name="Harrison P."/>
            <person name="Kuijper E.J."/>
            <person name="Kelly C.P."/>
            <person name="Olle B."/>
            <person name="Bobilev D."/>
            <person name="Silber J.L."/>
            <person name="Bucci V."/>
            <person name="Roberts B."/>
            <person name="Faith J."/>
            <person name="Norman J.M."/>
        </authorList>
    </citation>
    <scope>NUCLEOTIDE SEQUENCE</scope>
    <source>
        <strain evidence="14">VE303-04</strain>
    </source>
</reference>
<comment type="similarity">
    <text evidence="2">Belongs to the PduL family.</text>
</comment>
<evidence type="ECO:0000256" key="13">
    <source>
        <dbReference type="SAM" id="MobiDB-lite"/>
    </source>
</evidence>
<dbReference type="Pfam" id="PF06130">
    <property type="entry name" value="PTAC"/>
    <property type="match status" value="1"/>
</dbReference>
<organism evidence="14 15">
    <name type="scientific">Clostridium symbiosum</name>
    <name type="common">Bacteroides symbiosus</name>
    <dbReference type="NCBI Taxonomy" id="1512"/>
    <lineage>
        <taxon>Bacteria</taxon>
        <taxon>Bacillati</taxon>
        <taxon>Bacillota</taxon>
        <taxon>Clostridia</taxon>
        <taxon>Lachnospirales</taxon>
        <taxon>Lachnospiraceae</taxon>
        <taxon>Otoolea</taxon>
    </lineage>
</organism>
<evidence type="ECO:0000256" key="2">
    <source>
        <dbReference type="ARBA" id="ARBA00007342"/>
    </source>
</evidence>
<accession>A0AAW5F8A3</accession>
<name>A0AAW5F8A3_CLOSY</name>
<comment type="caution">
    <text evidence="14">The sequence shown here is derived from an EMBL/GenBank/DDBJ whole genome shotgun (WGS) entry which is preliminary data.</text>
</comment>
<comment type="cofactor">
    <cofactor evidence="1">
        <name>Zn(2+)</name>
        <dbReference type="ChEBI" id="CHEBI:29105"/>
    </cofactor>
</comment>
<dbReference type="EMBL" id="JAINVB010000001">
    <property type="protein sequence ID" value="MCK0088069.1"/>
    <property type="molecule type" value="Genomic_DNA"/>
</dbReference>
<dbReference type="NCBIfam" id="NF011652">
    <property type="entry name" value="PRK15070.1"/>
    <property type="match status" value="1"/>
</dbReference>
<evidence type="ECO:0000256" key="6">
    <source>
        <dbReference type="ARBA" id="ARBA00022723"/>
    </source>
</evidence>
<evidence type="ECO:0000256" key="3">
    <source>
        <dbReference type="ARBA" id="ARBA00012206"/>
    </source>
</evidence>
<dbReference type="InterPro" id="IPR008300">
    <property type="entry name" value="PTAC"/>
</dbReference>
<evidence type="ECO:0000313" key="15">
    <source>
        <dbReference type="Proteomes" id="UP001203136"/>
    </source>
</evidence>
<dbReference type="EC" id="2.3.1.222" evidence="3"/>
<protein>
    <recommendedName>
        <fullName evidence="4">Phosphate propanoyltransferase</fullName>
        <ecNumber evidence="3">2.3.1.222</ecNumber>
    </recommendedName>
    <alternativeName>
        <fullName evidence="10">Phosphate acyltransferase PduL</fullName>
    </alternativeName>
    <alternativeName>
        <fullName evidence="9">Phosphotransacylase PduL</fullName>
    </alternativeName>
    <alternativeName>
        <fullName evidence="11">Propanediol utilization protein PduL</fullName>
    </alternativeName>
</protein>
<evidence type="ECO:0000256" key="11">
    <source>
        <dbReference type="ARBA" id="ARBA00033077"/>
    </source>
</evidence>
<dbReference type="PANTHER" id="PTHR39453:SF1">
    <property type="entry name" value="PHOSPHATE PROPANOYLTRANSFERASE"/>
    <property type="match status" value="1"/>
</dbReference>
<comment type="catalytic activity">
    <reaction evidence="12">
        <text>propanoyl-CoA + phosphate = propanoyl phosphate + CoA</text>
        <dbReference type="Rhea" id="RHEA:28046"/>
        <dbReference type="ChEBI" id="CHEBI:43474"/>
        <dbReference type="ChEBI" id="CHEBI:57287"/>
        <dbReference type="ChEBI" id="CHEBI:57392"/>
        <dbReference type="ChEBI" id="CHEBI:58933"/>
        <dbReference type="EC" id="2.3.1.222"/>
    </reaction>
</comment>
<dbReference type="Proteomes" id="UP001203136">
    <property type="component" value="Unassembled WGS sequence"/>
</dbReference>
<dbReference type="RefSeq" id="WP_024739620.1">
    <property type="nucleotide sequence ID" value="NZ_JADMOJ010000005.1"/>
</dbReference>
<evidence type="ECO:0000256" key="5">
    <source>
        <dbReference type="ARBA" id="ARBA00022679"/>
    </source>
</evidence>
<evidence type="ECO:0000256" key="4">
    <source>
        <dbReference type="ARBA" id="ARBA00020837"/>
    </source>
</evidence>
<keyword evidence="6" id="KW-0479">Metal-binding</keyword>
<keyword evidence="8 14" id="KW-0012">Acyltransferase</keyword>
<dbReference type="GO" id="GO:0016747">
    <property type="term" value="F:acyltransferase activity, transferring groups other than amino-acyl groups"/>
    <property type="evidence" value="ECO:0007669"/>
    <property type="project" value="InterPro"/>
</dbReference>
<keyword evidence="5 14" id="KW-0808">Transferase</keyword>
<evidence type="ECO:0000256" key="10">
    <source>
        <dbReference type="ARBA" id="ARBA00030939"/>
    </source>
</evidence>
<sequence>MHNGAPVHFMNRQQIQEIILRVLAECGEQGKEQELPLDFPVEVSAKHVHLTREAVEQLFGTGAKLTPKRPLSQPGQFLSEERVTLVTSKGRIENVAVLGPERAAVQTELSLTDCRTLGIDAPLRMSGDLTGAGDVYIIGSMGMIHAKGSVIIAQAHIHITPPQAEQAGITDGQRVSVTVGAERRTTLENVICRVSSQAALAMHIDFDEANACILPKHATARMKIAAGGTGNTDRYNGGNSVREMDKETDTEKETCVPEFEGKLITEAVARKLASGSKKKFALAKGVILTPSAKDVLRHAEIEVYWQEGRRPI</sequence>
<dbReference type="AlphaFoldDB" id="A0AAW5F8A3"/>
<feature type="region of interest" description="Disordered" evidence="13">
    <location>
        <begin position="234"/>
        <end position="253"/>
    </location>
</feature>
<evidence type="ECO:0000313" key="14">
    <source>
        <dbReference type="EMBL" id="MCK0088069.1"/>
    </source>
</evidence>
<keyword evidence="7" id="KW-0862">Zinc</keyword>
<proteinExistence type="inferred from homology"/>
<gene>
    <name evidence="14" type="primary">pduL</name>
    <name evidence="14" type="ORF">K5I21_19780</name>
</gene>
<evidence type="ECO:0000256" key="7">
    <source>
        <dbReference type="ARBA" id="ARBA00022833"/>
    </source>
</evidence>
<evidence type="ECO:0000256" key="9">
    <source>
        <dbReference type="ARBA" id="ARBA00030044"/>
    </source>
</evidence>
<evidence type="ECO:0000256" key="8">
    <source>
        <dbReference type="ARBA" id="ARBA00023315"/>
    </source>
</evidence>
<dbReference type="PANTHER" id="PTHR39453">
    <property type="entry name" value="PHOSPHATE PROPANOYLTRANSFERASE"/>
    <property type="match status" value="1"/>
</dbReference>
<dbReference type="GO" id="GO:0046872">
    <property type="term" value="F:metal ion binding"/>
    <property type="evidence" value="ECO:0007669"/>
    <property type="project" value="UniProtKB-KW"/>
</dbReference>
<feature type="compositionally biased region" description="Basic and acidic residues" evidence="13">
    <location>
        <begin position="242"/>
        <end position="253"/>
    </location>
</feature>